<feature type="coiled-coil region" evidence="1">
    <location>
        <begin position="84"/>
        <end position="111"/>
    </location>
</feature>
<accession>A0A4V3H017</accession>
<gene>
    <name evidence="2" type="ORF">C7959_102107</name>
</gene>
<sequence>MIDIKKKIDNLKKWHDQLLEPKPKYDELNSKVGPLSEEENEELANLRTKVIFNGRDIEFLKDELKEIDSRQADEISTEDVQVIIKENKAELKKIDNEIKEKEAEIEEVKVKEMMLDYKRYTIETNKAEIDKLKKKKELINFIQGLSFIAAELNIVTDLQYLALAD</sequence>
<keyword evidence="1" id="KW-0175">Coiled coil</keyword>
<name>A0A4V3H017_9FIRM</name>
<dbReference type="EMBL" id="SOEG01000002">
    <property type="protein sequence ID" value="TDX58969.1"/>
    <property type="molecule type" value="Genomic_DNA"/>
</dbReference>
<organism evidence="2 3">
    <name type="scientific">Orenia marismortui</name>
    <dbReference type="NCBI Taxonomy" id="46469"/>
    <lineage>
        <taxon>Bacteria</taxon>
        <taxon>Bacillati</taxon>
        <taxon>Bacillota</taxon>
        <taxon>Clostridia</taxon>
        <taxon>Halanaerobiales</taxon>
        <taxon>Halobacteroidaceae</taxon>
        <taxon>Orenia</taxon>
    </lineage>
</organism>
<reference evidence="2 3" key="1">
    <citation type="submission" date="2019-03" db="EMBL/GenBank/DDBJ databases">
        <title>Subsurface microbial communities from deep shales in Ohio and West Virginia, USA.</title>
        <authorList>
            <person name="Wrighton K."/>
        </authorList>
    </citation>
    <scope>NUCLEOTIDE SEQUENCE [LARGE SCALE GENOMIC DNA]</scope>
    <source>
        <strain evidence="2 3">MSL 6dP</strain>
    </source>
</reference>
<protein>
    <submittedName>
        <fullName evidence="2">Uncharacterized protein</fullName>
    </submittedName>
</protein>
<keyword evidence="3" id="KW-1185">Reference proteome</keyword>
<proteinExistence type="predicted"/>
<evidence type="ECO:0000313" key="2">
    <source>
        <dbReference type="EMBL" id="TDX58969.1"/>
    </source>
</evidence>
<dbReference type="AlphaFoldDB" id="A0A4V3H017"/>
<evidence type="ECO:0000256" key="1">
    <source>
        <dbReference type="SAM" id="Coils"/>
    </source>
</evidence>
<dbReference type="RefSeq" id="WP_134114568.1">
    <property type="nucleotide sequence ID" value="NZ_SOEG01000002.1"/>
</dbReference>
<comment type="caution">
    <text evidence="2">The sequence shown here is derived from an EMBL/GenBank/DDBJ whole genome shotgun (WGS) entry which is preliminary data.</text>
</comment>
<evidence type="ECO:0000313" key="3">
    <source>
        <dbReference type="Proteomes" id="UP000295832"/>
    </source>
</evidence>
<dbReference type="Proteomes" id="UP000295832">
    <property type="component" value="Unassembled WGS sequence"/>
</dbReference>